<dbReference type="PANTHER" id="PTHR33542">
    <property type="entry name" value="SIROHYDROCHLORIN FERROCHELATASE, CHLOROPLASTIC"/>
    <property type="match status" value="1"/>
</dbReference>
<dbReference type="CDD" id="cd03416">
    <property type="entry name" value="CbiX_SirB_N"/>
    <property type="match status" value="1"/>
</dbReference>
<dbReference type="PANTHER" id="PTHR33542:SF3">
    <property type="entry name" value="SIROHYDROCHLORIN FERROCHELATASE, CHLOROPLASTIC"/>
    <property type="match status" value="1"/>
</dbReference>
<evidence type="ECO:0000256" key="2">
    <source>
        <dbReference type="ARBA" id="ARBA00023239"/>
    </source>
</evidence>
<dbReference type="Gene3D" id="3.40.50.1400">
    <property type="match status" value="1"/>
</dbReference>
<dbReference type="Proteomes" id="UP001575105">
    <property type="component" value="Unassembled WGS sequence"/>
</dbReference>
<keyword evidence="4" id="KW-1185">Reference proteome</keyword>
<organism evidence="3 4">
    <name type="scientific">Natronomicrosphaera hydrolytica</name>
    <dbReference type="NCBI Taxonomy" id="3242702"/>
    <lineage>
        <taxon>Bacteria</taxon>
        <taxon>Pseudomonadati</taxon>
        <taxon>Planctomycetota</taxon>
        <taxon>Phycisphaerae</taxon>
        <taxon>Phycisphaerales</taxon>
        <taxon>Phycisphaeraceae</taxon>
        <taxon>Natronomicrosphaera</taxon>
    </lineage>
</organism>
<dbReference type="InterPro" id="IPR050963">
    <property type="entry name" value="Sirohydro_Cobaltochel/CbiX"/>
</dbReference>
<evidence type="ECO:0000256" key="1">
    <source>
        <dbReference type="ARBA" id="ARBA00022723"/>
    </source>
</evidence>
<sequence>MTMHSPAPSDVPRPSDAELAETGIIIVDHGSRRAESNEMLEDFVAMFRKTMRYAIVEPAHMELAEPSIATAFDRCVERGAKRVVVSPYFLAPGRHWNKDIPHLTAEAGKAHPDVPHMVAAPIGLHPLMCELIASRIDYCLSHVAGKVDECDVCRGTGRCQMRSESPAPVN</sequence>
<gene>
    <name evidence="3" type="ORF">ACERK3_08885</name>
</gene>
<name>A0ABV4U477_9BACT</name>
<dbReference type="EMBL" id="JBGUBD010000005">
    <property type="protein sequence ID" value="MFA9478410.1"/>
    <property type="molecule type" value="Genomic_DNA"/>
</dbReference>
<dbReference type="RefSeq" id="WP_425345338.1">
    <property type="nucleotide sequence ID" value="NZ_JBGUBD010000005.1"/>
</dbReference>
<evidence type="ECO:0000313" key="4">
    <source>
        <dbReference type="Proteomes" id="UP001575105"/>
    </source>
</evidence>
<dbReference type="Pfam" id="PF01903">
    <property type="entry name" value="CbiX"/>
    <property type="match status" value="1"/>
</dbReference>
<proteinExistence type="predicted"/>
<keyword evidence="2" id="KW-0456">Lyase</keyword>
<dbReference type="InterPro" id="IPR002762">
    <property type="entry name" value="CbiX-like"/>
</dbReference>
<evidence type="ECO:0000313" key="3">
    <source>
        <dbReference type="EMBL" id="MFA9478410.1"/>
    </source>
</evidence>
<keyword evidence="1" id="KW-0479">Metal-binding</keyword>
<accession>A0ABV4U477</accession>
<comment type="caution">
    <text evidence="3">The sequence shown here is derived from an EMBL/GenBank/DDBJ whole genome shotgun (WGS) entry which is preliminary data.</text>
</comment>
<dbReference type="SUPFAM" id="SSF53800">
    <property type="entry name" value="Chelatase"/>
    <property type="match status" value="1"/>
</dbReference>
<protein>
    <submittedName>
        <fullName evidence="3">CbiX/SirB N-terminal domain-containing protein</fullName>
    </submittedName>
</protein>
<reference evidence="3 4" key="1">
    <citation type="submission" date="2024-08" db="EMBL/GenBank/DDBJ databases">
        <title>Whole-genome sequencing of halo(alkali)philic microorganisms from hypersaline lakes.</title>
        <authorList>
            <person name="Sorokin D.Y."/>
            <person name="Merkel A.Y."/>
            <person name="Messina E."/>
            <person name="Yakimov M."/>
        </authorList>
    </citation>
    <scope>NUCLEOTIDE SEQUENCE [LARGE SCALE GENOMIC DNA]</scope>
    <source>
        <strain evidence="3 4">AB-hyl4</strain>
    </source>
</reference>